<protein>
    <recommendedName>
        <fullName evidence="4">Translesion DNA synthesis-associated protein ImuA</fullName>
    </recommendedName>
</protein>
<keyword evidence="3" id="KW-1185">Reference proteome</keyword>
<dbReference type="AlphaFoldDB" id="A0AAI9WPG7"/>
<feature type="region of interest" description="Disordered" evidence="1">
    <location>
        <begin position="215"/>
        <end position="244"/>
    </location>
</feature>
<evidence type="ECO:0000313" key="2">
    <source>
        <dbReference type="EMBL" id="KAB7652864.1"/>
    </source>
</evidence>
<dbReference type="RefSeq" id="WP_139687826.1">
    <property type="nucleotide sequence ID" value="NZ_WEHW01000001.1"/>
</dbReference>
<sequence length="254" mass="27349">MSISIHLSAFAAKGRAIFSASKSSEAKGLLACGIREIDDLLEGGFPKAGLTEIMVPASRRGEVRMLLGAVSHAASAVWVLPERGFEPFLSAFEAFGIDMSRELFVVPPTAEEAFDAAELALSSGEAEAVVAWLPALSPSRDRIRMRRLQLAAQTHGAALFAIRPAALACLAPEGNLRLLFLPQDAQTIRIRAIRNNVFLNTAKEILLNPSKLAVGSQPANVPDRQALKDERSERNKTASRPFQPSLFPEALPAL</sequence>
<evidence type="ECO:0000313" key="3">
    <source>
        <dbReference type="Proteomes" id="UP000469462"/>
    </source>
</evidence>
<proteinExistence type="predicted"/>
<evidence type="ECO:0000256" key="1">
    <source>
        <dbReference type="SAM" id="MobiDB-lite"/>
    </source>
</evidence>
<reference evidence="2 3" key="1">
    <citation type="submission" date="2019-10" db="EMBL/GenBank/DDBJ databases">
        <title>Genome diversity of Sutterella seckii.</title>
        <authorList>
            <person name="Chaplin A.V."/>
            <person name="Sokolova S.R."/>
            <person name="Mosin K.A."/>
            <person name="Ivanova E.L."/>
            <person name="Kochetkova T.O."/>
            <person name="Goltsov A.Y."/>
            <person name="Trofimov D.Y."/>
            <person name="Efimov B.A."/>
        </authorList>
    </citation>
    <scope>NUCLEOTIDE SEQUENCE [LARGE SCALE GENOMIC DNA]</scope>
    <source>
        <strain evidence="2 3">ASD3426</strain>
    </source>
</reference>
<dbReference type="EMBL" id="WEHW01000001">
    <property type="protein sequence ID" value="KAB7652864.1"/>
    <property type="molecule type" value="Genomic_DNA"/>
</dbReference>
<name>A0AAI9WPG7_9BURK</name>
<accession>A0AAI9WPG7</accession>
<comment type="caution">
    <text evidence="2">The sequence shown here is derived from an EMBL/GenBank/DDBJ whole genome shotgun (WGS) entry which is preliminary data.</text>
</comment>
<organism evidence="2 3">
    <name type="scientific">Sutterella seckii</name>
    <dbReference type="NCBI Taxonomy" id="1944635"/>
    <lineage>
        <taxon>Bacteria</taxon>
        <taxon>Pseudomonadati</taxon>
        <taxon>Pseudomonadota</taxon>
        <taxon>Betaproteobacteria</taxon>
        <taxon>Burkholderiales</taxon>
        <taxon>Sutterellaceae</taxon>
        <taxon>Sutterella</taxon>
    </lineage>
</organism>
<dbReference type="InterPro" id="IPR027417">
    <property type="entry name" value="P-loop_NTPase"/>
</dbReference>
<feature type="compositionally biased region" description="Basic and acidic residues" evidence="1">
    <location>
        <begin position="225"/>
        <end position="236"/>
    </location>
</feature>
<evidence type="ECO:0008006" key="4">
    <source>
        <dbReference type="Google" id="ProtNLM"/>
    </source>
</evidence>
<dbReference type="Proteomes" id="UP000469462">
    <property type="component" value="Unassembled WGS sequence"/>
</dbReference>
<dbReference type="SUPFAM" id="SSF52540">
    <property type="entry name" value="P-loop containing nucleoside triphosphate hydrolases"/>
    <property type="match status" value="1"/>
</dbReference>
<dbReference type="Gene3D" id="3.40.50.300">
    <property type="entry name" value="P-loop containing nucleotide triphosphate hydrolases"/>
    <property type="match status" value="1"/>
</dbReference>
<gene>
    <name evidence="2" type="ORF">GBM96_00525</name>
</gene>